<evidence type="ECO:0000313" key="3">
    <source>
        <dbReference type="Proteomes" id="UP001159405"/>
    </source>
</evidence>
<accession>A0ABN8RLZ5</accession>
<name>A0ABN8RLZ5_9CNID</name>
<protein>
    <recommendedName>
        <fullName evidence="4">SAM domain-containing protein</fullName>
    </recommendedName>
</protein>
<keyword evidence="3" id="KW-1185">Reference proteome</keyword>
<evidence type="ECO:0000313" key="2">
    <source>
        <dbReference type="EMBL" id="CAH3180282.1"/>
    </source>
</evidence>
<feature type="compositionally biased region" description="Low complexity" evidence="1">
    <location>
        <begin position="223"/>
        <end position="240"/>
    </location>
</feature>
<evidence type="ECO:0008006" key="4">
    <source>
        <dbReference type="Google" id="ProtNLM"/>
    </source>
</evidence>
<dbReference type="EMBL" id="CALNXK010000273">
    <property type="protein sequence ID" value="CAH3180282.1"/>
    <property type="molecule type" value="Genomic_DNA"/>
</dbReference>
<organism evidence="2 3">
    <name type="scientific">Porites lobata</name>
    <dbReference type="NCBI Taxonomy" id="104759"/>
    <lineage>
        <taxon>Eukaryota</taxon>
        <taxon>Metazoa</taxon>
        <taxon>Cnidaria</taxon>
        <taxon>Anthozoa</taxon>
        <taxon>Hexacorallia</taxon>
        <taxon>Scleractinia</taxon>
        <taxon>Fungiina</taxon>
        <taxon>Poritidae</taxon>
        <taxon>Porites</taxon>
    </lineage>
</organism>
<reference evidence="2 3" key="1">
    <citation type="submission" date="2022-05" db="EMBL/GenBank/DDBJ databases">
        <authorList>
            <consortium name="Genoscope - CEA"/>
            <person name="William W."/>
        </authorList>
    </citation>
    <scope>NUCLEOTIDE SEQUENCE [LARGE SCALE GENOMIC DNA]</scope>
</reference>
<dbReference type="Proteomes" id="UP001159405">
    <property type="component" value="Unassembled WGS sequence"/>
</dbReference>
<dbReference type="InterPro" id="IPR013761">
    <property type="entry name" value="SAM/pointed_sf"/>
</dbReference>
<sequence>MSVLEVFEWIKSNFNETVAAKFKEQNINGKGLLFLADRGTKQQMEACGLDLVGDQMKLLEVLELDAMESNISFKNHQPKKLTKPSTKNIDKELHKRIYNAKKKAVKAAVIKKWPGNDLPNFKKNPSQLKVLHELVEELEEDCTYMTVGFNKEAIRKHILDILNERRRHVRSGHDYTKVNKAKKKQSPQVASCKPDDTQTENDECTQPENSDGGDTEDVRSSDDSQSCSSASSPSTSMLPSSEDDESNKGIPMASAKLIVACAFNEVRVVDISRSQLQSAAKTLKVPIKESESRSKEVLISNVAQALVSKGFVKIPPKEKISRDDVQILKPF</sequence>
<evidence type="ECO:0000256" key="1">
    <source>
        <dbReference type="SAM" id="MobiDB-lite"/>
    </source>
</evidence>
<gene>
    <name evidence="2" type="ORF">PLOB_00023239</name>
</gene>
<feature type="compositionally biased region" description="Acidic residues" evidence="1">
    <location>
        <begin position="197"/>
        <end position="215"/>
    </location>
</feature>
<feature type="region of interest" description="Disordered" evidence="1">
    <location>
        <begin position="170"/>
        <end position="248"/>
    </location>
</feature>
<comment type="caution">
    <text evidence="2">The sequence shown here is derived from an EMBL/GenBank/DDBJ whole genome shotgun (WGS) entry which is preliminary data.</text>
</comment>
<proteinExistence type="predicted"/>
<dbReference type="Gene3D" id="1.10.150.50">
    <property type="entry name" value="Transcription Factor, Ets-1"/>
    <property type="match status" value="1"/>
</dbReference>